<dbReference type="InterPro" id="IPR023365">
    <property type="entry name" value="Sortase_dom-sf"/>
</dbReference>
<keyword evidence="1" id="KW-0378">Hydrolase</keyword>
<evidence type="ECO:0000313" key="3">
    <source>
        <dbReference type="EMBL" id="MFF4774295.1"/>
    </source>
</evidence>
<proteinExistence type="predicted"/>
<dbReference type="RefSeq" id="WP_157545166.1">
    <property type="nucleotide sequence ID" value="NZ_BBYK01000043.1"/>
</dbReference>
<dbReference type="Gene3D" id="2.40.260.10">
    <property type="entry name" value="Sortase"/>
    <property type="match status" value="1"/>
</dbReference>
<evidence type="ECO:0000256" key="2">
    <source>
        <dbReference type="SAM" id="Phobius"/>
    </source>
</evidence>
<dbReference type="InterPro" id="IPR053465">
    <property type="entry name" value="Sortase_Class_E"/>
</dbReference>
<organism evidence="3 4">
    <name type="scientific">Microtetraspora fusca</name>
    <dbReference type="NCBI Taxonomy" id="1997"/>
    <lineage>
        <taxon>Bacteria</taxon>
        <taxon>Bacillati</taxon>
        <taxon>Actinomycetota</taxon>
        <taxon>Actinomycetes</taxon>
        <taxon>Streptosporangiales</taxon>
        <taxon>Streptosporangiaceae</taxon>
        <taxon>Microtetraspora</taxon>
    </lineage>
</organism>
<dbReference type="NCBIfam" id="NF033747">
    <property type="entry name" value="class_E_sortase"/>
    <property type="match status" value="1"/>
</dbReference>
<dbReference type="Proteomes" id="UP001602119">
    <property type="component" value="Unassembled WGS sequence"/>
</dbReference>
<keyword evidence="2" id="KW-0472">Membrane</keyword>
<evidence type="ECO:0000313" key="4">
    <source>
        <dbReference type="Proteomes" id="UP001602119"/>
    </source>
</evidence>
<dbReference type="SUPFAM" id="SSF63817">
    <property type="entry name" value="Sortase"/>
    <property type="match status" value="1"/>
</dbReference>
<name>A0ABW6V4Y9_MICFU</name>
<dbReference type="InterPro" id="IPR042003">
    <property type="entry name" value="Sortase_E"/>
</dbReference>
<sequence length="212" mass="23624">MRAAIRFVSELGITAGVVLLMFCAYLLWGTGSYTEEHQRVLQRQFEQEIQRSVHEHKGKRTLGAIKLGGAVALIRIPRLGADYKYAVVEGVDAEHLREGPGHYPGTAMPGEIGNFVVSGHRTTYLAPFNRIGELNRGDEIVVDTREARYTYRVTEKEVVLPTRLDVVAPVPGHPAERPTRALITLTTCNPKYSAAERLIVHGLLADREKRRA</sequence>
<dbReference type="EMBL" id="JBIAXI010000008">
    <property type="protein sequence ID" value="MFF4774295.1"/>
    <property type="molecule type" value="Genomic_DNA"/>
</dbReference>
<reference evidence="3 4" key="1">
    <citation type="submission" date="2024-10" db="EMBL/GenBank/DDBJ databases">
        <title>The Natural Products Discovery Center: Release of the First 8490 Sequenced Strains for Exploring Actinobacteria Biosynthetic Diversity.</title>
        <authorList>
            <person name="Kalkreuter E."/>
            <person name="Kautsar S.A."/>
            <person name="Yang D."/>
            <person name="Bader C.D."/>
            <person name="Teijaro C.N."/>
            <person name="Fluegel L."/>
            <person name="Davis C.M."/>
            <person name="Simpson J.R."/>
            <person name="Lauterbach L."/>
            <person name="Steele A.D."/>
            <person name="Gui C."/>
            <person name="Meng S."/>
            <person name="Li G."/>
            <person name="Viehrig K."/>
            <person name="Ye F."/>
            <person name="Su P."/>
            <person name="Kiefer A.F."/>
            <person name="Nichols A."/>
            <person name="Cepeda A.J."/>
            <person name="Yan W."/>
            <person name="Fan B."/>
            <person name="Jiang Y."/>
            <person name="Adhikari A."/>
            <person name="Zheng C.-J."/>
            <person name="Schuster L."/>
            <person name="Cowan T.M."/>
            <person name="Smanski M.J."/>
            <person name="Chevrette M.G."/>
            <person name="De Carvalho L.P.S."/>
            <person name="Shen B."/>
        </authorList>
    </citation>
    <scope>NUCLEOTIDE SEQUENCE [LARGE SCALE GENOMIC DNA]</scope>
    <source>
        <strain evidence="3 4">NPDC001281</strain>
    </source>
</reference>
<keyword evidence="2" id="KW-0812">Transmembrane</keyword>
<dbReference type="InterPro" id="IPR005754">
    <property type="entry name" value="Sortase"/>
</dbReference>
<comment type="caution">
    <text evidence="3">The sequence shown here is derived from an EMBL/GenBank/DDBJ whole genome shotgun (WGS) entry which is preliminary data.</text>
</comment>
<evidence type="ECO:0000256" key="1">
    <source>
        <dbReference type="ARBA" id="ARBA00022801"/>
    </source>
</evidence>
<dbReference type="NCBIfam" id="TIGR01076">
    <property type="entry name" value="sortase_fam"/>
    <property type="match status" value="1"/>
</dbReference>
<accession>A0ABW6V4Y9</accession>
<feature type="transmembrane region" description="Helical" evidence="2">
    <location>
        <begin position="7"/>
        <end position="28"/>
    </location>
</feature>
<protein>
    <submittedName>
        <fullName evidence="3">Class E sortase</fullName>
    </submittedName>
</protein>
<keyword evidence="4" id="KW-1185">Reference proteome</keyword>
<dbReference type="CDD" id="cd05830">
    <property type="entry name" value="Sortase_E"/>
    <property type="match status" value="1"/>
</dbReference>
<keyword evidence="2" id="KW-1133">Transmembrane helix</keyword>
<dbReference type="Pfam" id="PF04203">
    <property type="entry name" value="Sortase"/>
    <property type="match status" value="1"/>
</dbReference>
<gene>
    <name evidence="3" type="ORF">ACFY05_15670</name>
</gene>